<evidence type="ECO:0000256" key="2">
    <source>
        <dbReference type="ARBA" id="ARBA00023002"/>
    </source>
</evidence>
<dbReference type="PANTHER" id="PTHR43580">
    <property type="entry name" value="OXIDOREDUCTASE GLYR1-RELATED"/>
    <property type="match status" value="1"/>
</dbReference>
<dbReference type="InterPro" id="IPR013328">
    <property type="entry name" value="6PGD_dom2"/>
</dbReference>
<evidence type="ECO:0000259" key="5">
    <source>
        <dbReference type="Pfam" id="PF03446"/>
    </source>
</evidence>
<reference evidence="7" key="2">
    <citation type="submission" date="2020-09" db="EMBL/GenBank/DDBJ databases">
        <authorList>
            <person name="Sun Q."/>
            <person name="Zhou Y."/>
        </authorList>
    </citation>
    <scope>NUCLEOTIDE SEQUENCE</scope>
    <source>
        <strain evidence="7">CGMCC 1.12777</strain>
    </source>
</reference>
<keyword evidence="2" id="KW-0560">Oxidoreductase</keyword>
<dbReference type="InterPro" id="IPR006115">
    <property type="entry name" value="6PGDH_NADP-bd"/>
</dbReference>
<dbReference type="Pfam" id="PF14833">
    <property type="entry name" value="NAD_binding_11"/>
    <property type="match status" value="1"/>
</dbReference>
<gene>
    <name evidence="7" type="primary">ghr</name>
    <name evidence="7" type="ORF">GCM10007096_40810</name>
</gene>
<accession>A0A8J3A206</accession>
<dbReference type="GO" id="GO:0016054">
    <property type="term" value="P:organic acid catabolic process"/>
    <property type="evidence" value="ECO:0007669"/>
    <property type="project" value="UniProtKB-ARBA"/>
</dbReference>
<dbReference type="GO" id="GO:0051287">
    <property type="term" value="F:NAD binding"/>
    <property type="evidence" value="ECO:0007669"/>
    <property type="project" value="InterPro"/>
</dbReference>
<protein>
    <submittedName>
        <fullName evidence="7">3-hydroxyisobutyrate dehydrogenase</fullName>
    </submittedName>
</protein>
<evidence type="ECO:0000313" key="7">
    <source>
        <dbReference type="EMBL" id="GGH88450.1"/>
    </source>
</evidence>
<reference evidence="7" key="1">
    <citation type="journal article" date="2014" name="Int. J. Syst. Evol. Microbiol.">
        <title>Complete genome sequence of Corynebacterium casei LMG S-19264T (=DSM 44701T), isolated from a smear-ripened cheese.</title>
        <authorList>
            <consortium name="US DOE Joint Genome Institute (JGI-PGF)"/>
            <person name="Walter F."/>
            <person name="Albersmeier A."/>
            <person name="Kalinowski J."/>
            <person name="Ruckert C."/>
        </authorList>
    </citation>
    <scope>NUCLEOTIDE SEQUENCE</scope>
    <source>
        <strain evidence="7">CGMCC 1.12777</strain>
    </source>
</reference>
<dbReference type="InterPro" id="IPR015815">
    <property type="entry name" value="HIBADH-related"/>
</dbReference>
<feature type="domain" description="3-hydroxyisobutyrate dehydrogenase-like NAD-binding" evidence="6">
    <location>
        <begin position="167"/>
        <end position="287"/>
    </location>
</feature>
<dbReference type="AlphaFoldDB" id="A0A8J3A206"/>
<dbReference type="Proteomes" id="UP000656813">
    <property type="component" value="Unassembled WGS sequence"/>
</dbReference>
<proteinExistence type="inferred from homology"/>
<evidence type="ECO:0000256" key="3">
    <source>
        <dbReference type="ARBA" id="ARBA00023027"/>
    </source>
</evidence>
<dbReference type="EMBL" id="BMFV01000052">
    <property type="protein sequence ID" value="GGH88450.1"/>
    <property type="molecule type" value="Genomic_DNA"/>
</dbReference>
<organism evidence="7 8">
    <name type="scientific">Pullulanibacillus pueri</name>
    <dbReference type="NCBI Taxonomy" id="1437324"/>
    <lineage>
        <taxon>Bacteria</taxon>
        <taxon>Bacillati</taxon>
        <taxon>Bacillota</taxon>
        <taxon>Bacilli</taxon>
        <taxon>Bacillales</taxon>
        <taxon>Sporolactobacillaceae</taxon>
        <taxon>Pullulanibacillus</taxon>
    </lineage>
</organism>
<dbReference type="InterPro" id="IPR008927">
    <property type="entry name" value="6-PGluconate_DH-like_C_sf"/>
</dbReference>
<evidence type="ECO:0000259" key="6">
    <source>
        <dbReference type="Pfam" id="PF14833"/>
    </source>
</evidence>
<dbReference type="PROSITE" id="PS00895">
    <property type="entry name" value="3_HYDROXYISOBUT_DH"/>
    <property type="match status" value="1"/>
</dbReference>
<keyword evidence="3" id="KW-0520">NAD</keyword>
<dbReference type="InterPro" id="IPR051265">
    <property type="entry name" value="HIBADH-related_NP60_sf"/>
</dbReference>
<dbReference type="GO" id="GO:0050661">
    <property type="term" value="F:NADP binding"/>
    <property type="evidence" value="ECO:0007669"/>
    <property type="project" value="InterPro"/>
</dbReference>
<evidence type="ECO:0000313" key="8">
    <source>
        <dbReference type="Proteomes" id="UP000656813"/>
    </source>
</evidence>
<comment type="caution">
    <text evidence="7">The sequence shown here is derived from an EMBL/GenBank/DDBJ whole genome shotgun (WGS) entry which is preliminary data.</text>
</comment>
<dbReference type="PANTHER" id="PTHR43580:SF2">
    <property type="entry name" value="CYTOKINE-LIKE NUCLEAR FACTOR N-PAC"/>
    <property type="match status" value="1"/>
</dbReference>
<name>A0A8J3A206_9BACL</name>
<evidence type="ECO:0000256" key="4">
    <source>
        <dbReference type="PIRSR" id="PIRSR000103-1"/>
    </source>
</evidence>
<dbReference type="SUPFAM" id="SSF51735">
    <property type="entry name" value="NAD(P)-binding Rossmann-fold domains"/>
    <property type="match status" value="1"/>
</dbReference>
<keyword evidence="8" id="KW-1185">Reference proteome</keyword>
<dbReference type="GO" id="GO:0016491">
    <property type="term" value="F:oxidoreductase activity"/>
    <property type="evidence" value="ECO:0007669"/>
    <property type="project" value="UniProtKB-KW"/>
</dbReference>
<dbReference type="Gene3D" id="1.10.1040.10">
    <property type="entry name" value="N-(1-d-carboxylethyl)-l-norvaline Dehydrogenase, domain 2"/>
    <property type="match status" value="1"/>
</dbReference>
<dbReference type="SUPFAM" id="SSF48179">
    <property type="entry name" value="6-phosphogluconate dehydrogenase C-terminal domain-like"/>
    <property type="match status" value="1"/>
</dbReference>
<dbReference type="RefSeq" id="WP_229745673.1">
    <property type="nucleotide sequence ID" value="NZ_BMFV01000052.1"/>
</dbReference>
<dbReference type="Gene3D" id="3.40.50.720">
    <property type="entry name" value="NAD(P)-binding Rossmann-like Domain"/>
    <property type="match status" value="1"/>
</dbReference>
<dbReference type="Pfam" id="PF03446">
    <property type="entry name" value="NAD_binding_2"/>
    <property type="match status" value="1"/>
</dbReference>
<dbReference type="PIRSF" id="PIRSF000103">
    <property type="entry name" value="HIBADH"/>
    <property type="match status" value="1"/>
</dbReference>
<dbReference type="InterPro" id="IPR002204">
    <property type="entry name" value="3-OH-isobutyrate_DH-rel_CS"/>
</dbReference>
<dbReference type="InterPro" id="IPR036291">
    <property type="entry name" value="NAD(P)-bd_dom_sf"/>
</dbReference>
<comment type="similarity">
    <text evidence="1">Belongs to the HIBADH-related family.</text>
</comment>
<feature type="domain" description="6-phosphogluconate dehydrogenase NADP-binding" evidence="5">
    <location>
        <begin position="5"/>
        <end position="161"/>
    </location>
</feature>
<sequence length="296" mass="32058">MTNKKVAFMGLGIMGSRMAKNLQSAGTPLIVHNRTKEKAEALLTHGAEWAETPKAAAESADIVFTMLSNPQIVEEVAFQEEGLLAGLKPGALWVDVSTVNPSFSETMAQEASSRGIRFLDAPVSGSLVPAEKGELIFLVGGDQKDFDEALPYFDIMGKASHFMGNNGKGSAMKILINLMLAQNMVVFSETVHLGTAMGLSQEVVVDTLLNHPVAAPILKGKRDKITQNEFSPEFPLKHMQKDLHLVATTAFEHNYAMPLANAAKELYAQAKQHGLGDSDMSAIFKWLEKNSATTNE</sequence>
<dbReference type="InterPro" id="IPR029154">
    <property type="entry name" value="HIBADH-like_NADP-bd"/>
</dbReference>
<feature type="active site" evidence="4">
    <location>
        <position position="173"/>
    </location>
</feature>
<evidence type="ECO:0000256" key="1">
    <source>
        <dbReference type="ARBA" id="ARBA00009080"/>
    </source>
</evidence>